<proteinExistence type="inferred from homology"/>
<evidence type="ECO:0000256" key="2">
    <source>
        <dbReference type="ARBA" id="ARBA00007865"/>
    </source>
</evidence>
<comment type="subcellular location">
    <subcellularLocation>
        <location evidence="1">Secreted</location>
        <location evidence="1">Extracellular space</location>
        <location evidence="1">Extracellular matrix</location>
    </subcellularLocation>
</comment>
<dbReference type="InterPro" id="IPR037175">
    <property type="entry name" value="KFase_sf"/>
</dbReference>
<dbReference type="InterPro" id="IPR007325">
    <property type="entry name" value="KFase/CYL"/>
</dbReference>
<sequence length="277" mass="30999">MYNAFKLSLSILVSSLYPKARSMRRVQILLLLAVCKWVVTLAGRPLGNVPAAVRREVYDNGRIFDITHMINPRMPTWDSKNGLGEAVKLVASMKNGSIDNLSEMKFSSHTGTHVDAPSHFIEEYFEAGYDTSTLDLKTLNGPALLVDVPRSSNISAQVMKSLKIPKGIRRVLFRTLNTDRKLMFKKEFDSSYVGFLSEGAKWLVQNTDIKLVGLDYLSVAAYTDLNQTHLTLLRSRKIVVLEGLKLDDIKPGLYNLHCLPIRVLGADGTPTRCILME</sequence>
<evidence type="ECO:0000256" key="1">
    <source>
        <dbReference type="ARBA" id="ARBA00004498"/>
    </source>
</evidence>
<dbReference type="Pfam" id="PF04199">
    <property type="entry name" value="Cyclase"/>
    <property type="match status" value="1"/>
</dbReference>
<keyword evidence="5" id="KW-1185">Reference proteome</keyword>
<keyword evidence="3" id="KW-0964">Secreted</keyword>
<dbReference type="PANTHER" id="PTHR31118:SF18">
    <property type="entry name" value="KYNURENINE FORMAMIDASE-LIKE ISOFORM X1"/>
    <property type="match status" value="1"/>
</dbReference>
<dbReference type="SUPFAM" id="SSF102198">
    <property type="entry name" value="Putative cyclase"/>
    <property type="match status" value="1"/>
</dbReference>
<dbReference type="OrthoDB" id="7108654at2759"/>
<dbReference type="Gramene" id="Manes.07G067900.1.v8.1">
    <property type="protein sequence ID" value="Manes.07G067900.1.v8.1.CDS"/>
    <property type="gene ID" value="Manes.07G067900.v8.1"/>
</dbReference>
<dbReference type="GO" id="GO:0019441">
    <property type="term" value="P:L-tryptophan catabolic process to kynurenine"/>
    <property type="evidence" value="ECO:0000318"/>
    <property type="project" value="GO_Central"/>
</dbReference>
<dbReference type="GO" id="GO:0004061">
    <property type="term" value="F:arylformamidase activity"/>
    <property type="evidence" value="ECO:0000318"/>
    <property type="project" value="GO_Central"/>
</dbReference>
<comment type="similarity">
    <text evidence="2">Belongs to the Cyclase 1 superfamily.</text>
</comment>
<name>A0A2C9VLL5_MANES</name>
<evidence type="ECO:0000256" key="3">
    <source>
        <dbReference type="ARBA" id="ARBA00022530"/>
    </source>
</evidence>
<gene>
    <name evidence="4" type="ORF">MANES_07G067900v8</name>
</gene>
<organism evidence="4 5">
    <name type="scientific">Manihot esculenta</name>
    <name type="common">Cassava</name>
    <name type="synonym">Jatropha manihot</name>
    <dbReference type="NCBI Taxonomy" id="3983"/>
    <lineage>
        <taxon>Eukaryota</taxon>
        <taxon>Viridiplantae</taxon>
        <taxon>Streptophyta</taxon>
        <taxon>Embryophyta</taxon>
        <taxon>Tracheophyta</taxon>
        <taxon>Spermatophyta</taxon>
        <taxon>Magnoliopsida</taxon>
        <taxon>eudicotyledons</taxon>
        <taxon>Gunneridae</taxon>
        <taxon>Pentapetalae</taxon>
        <taxon>rosids</taxon>
        <taxon>fabids</taxon>
        <taxon>Malpighiales</taxon>
        <taxon>Euphorbiaceae</taxon>
        <taxon>Crotonoideae</taxon>
        <taxon>Manihoteae</taxon>
        <taxon>Manihot</taxon>
    </lineage>
</organism>
<protein>
    <recommendedName>
        <fullName evidence="6">Cyclase family protein</fullName>
    </recommendedName>
</protein>
<dbReference type="AlphaFoldDB" id="A0A2C9VLL5"/>
<accession>A0A2C9VLL5</accession>
<dbReference type="PANTHER" id="PTHR31118">
    <property type="entry name" value="CYCLASE-LIKE PROTEIN 2"/>
    <property type="match status" value="1"/>
</dbReference>
<keyword evidence="3" id="KW-0272">Extracellular matrix</keyword>
<dbReference type="EMBL" id="CM004393">
    <property type="protein sequence ID" value="OAY45521.1"/>
    <property type="molecule type" value="Genomic_DNA"/>
</dbReference>
<evidence type="ECO:0000313" key="4">
    <source>
        <dbReference type="EMBL" id="OAY45521.1"/>
    </source>
</evidence>
<reference evidence="5" key="1">
    <citation type="journal article" date="2016" name="Nat. Biotechnol.">
        <title>Sequencing wild and cultivated cassava and related species reveals extensive interspecific hybridization and genetic diversity.</title>
        <authorList>
            <person name="Bredeson J.V."/>
            <person name="Lyons J.B."/>
            <person name="Prochnik S.E."/>
            <person name="Wu G.A."/>
            <person name="Ha C.M."/>
            <person name="Edsinger-Gonzales E."/>
            <person name="Grimwood J."/>
            <person name="Schmutz J."/>
            <person name="Rabbi I.Y."/>
            <person name="Egesi C."/>
            <person name="Nauluvula P."/>
            <person name="Lebot V."/>
            <person name="Ndunguru J."/>
            <person name="Mkamilo G."/>
            <person name="Bart R.S."/>
            <person name="Setter T.L."/>
            <person name="Gleadow R.M."/>
            <person name="Kulakow P."/>
            <person name="Ferguson M.E."/>
            <person name="Rounsley S."/>
            <person name="Rokhsar D.S."/>
        </authorList>
    </citation>
    <scope>NUCLEOTIDE SEQUENCE [LARGE SCALE GENOMIC DNA]</scope>
    <source>
        <strain evidence="5">cv. AM560-2</strain>
    </source>
</reference>
<evidence type="ECO:0008006" key="6">
    <source>
        <dbReference type="Google" id="ProtNLM"/>
    </source>
</evidence>
<comment type="caution">
    <text evidence="4">The sequence shown here is derived from an EMBL/GenBank/DDBJ whole genome shotgun (WGS) entry which is preliminary data.</text>
</comment>
<dbReference type="Proteomes" id="UP000091857">
    <property type="component" value="Chromosome 7"/>
</dbReference>
<dbReference type="Gene3D" id="3.50.30.50">
    <property type="entry name" value="Putative cyclase"/>
    <property type="match status" value="1"/>
</dbReference>
<evidence type="ECO:0000313" key="5">
    <source>
        <dbReference type="Proteomes" id="UP000091857"/>
    </source>
</evidence>